<dbReference type="GO" id="GO:0016747">
    <property type="term" value="F:acyltransferase activity, transferring groups other than amino-acyl groups"/>
    <property type="evidence" value="ECO:0007669"/>
    <property type="project" value="InterPro"/>
</dbReference>
<protein>
    <submittedName>
        <fullName evidence="3">Acyltransferase family protein</fullName>
    </submittedName>
</protein>
<evidence type="ECO:0000313" key="3">
    <source>
        <dbReference type="EMBL" id="KAA5416344.1"/>
    </source>
</evidence>
<evidence type="ECO:0000259" key="2">
    <source>
        <dbReference type="Pfam" id="PF01757"/>
    </source>
</evidence>
<keyword evidence="1" id="KW-0812">Transmembrane</keyword>
<name>A0A108TAS2_9BACE</name>
<keyword evidence="1" id="KW-0472">Membrane</keyword>
<dbReference type="EMBL" id="VVYV01000027">
    <property type="protein sequence ID" value="KAA5416344.1"/>
    <property type="molecule type" value="Genomic_DNA"/>
</dbReference>
<evidence type="ECO:0000313" key="4">
    <source>
        <dbReference type="Proteomes" id="UP000448877"/>
    </source>
</evidence>
<accession>A0A108TAS2</accession>
<dbReference type="GeneID" id="66307579"/>
<dbReference type="PANTHER" id="PTHR37312:SF1">
    <property type="entry name" value="MEMBRANE-BOUND ACYLTRANSFERASE YKRP-RELATED"/>
    <property type="match status" value="1"/>
</dbReference>
<feature type="transmembrane region" description="Helical" evidence="1">
    <location>
        <begin position="12"/>
        <end position="33"/>
    </location>
</feature>
<keyword evidence="1" id="KW-1133">Transmembrane helix</keyword>
<evidence type="ECO:0000256" key="1">
    <source>
        <dbReference type="SAM" id="Phobius"/>
    </source>
</evidence>
<dbReference type="AlphaFoldDB" id="A0A108TAS2"/>
<dbReference type="Pfam" id="PF01757">
    <property type="entry name" value="Acyl_transf_3"/>
    <property type="match status" value="1"/>
</dbReference>
<organism evidence="3 4">
    <name type="scientific">Bacteroides cellulosilyticus</name>
    <dbReference type="NCBI Taxonomy" id="246787"/>
    <lineage>
        <taxon>Bacteria</taxon>
        <taxon>Pseudomonadati</taxon>
        <taxon>Bacteroidota</taxon>
        <taxon>Bacteroidia</taxon>
        <taxon>Bacteroidales</taxon>
        <taxon>Bacteroidaceae</taxon>
        <taxon>Bacteroides</taxon>
    </lineage>
</organism>
<feature type="transmembrane region" description="Helical" evidence="1">
    <location>
        <begin position="39"/>
        <end position="58"/>
    </location>
</feature>
<feature type="transmembrane region" description="Helical" evidence="1">
    <location>
        <begin position="151"/>
        <end position="168"/>
    </location>
</feature>
<gene>
    <name evidence="3" type="ORF">F2Y81_15920</name>
</gene>
<feature type="transmembrane region" description="Helical" evidence="1">
    <location>
        <begin position="107"/>
        <end position="123"/>
    </location>
</feature>
<dbReference type="InterPro" id="IPR002656">
    <property type="entry name" value="Acyl_transf_3_dom"/>
</dbReference>
<comment type="caution">
    <text evidence="3">The sequence shown here is derived from an EMBL/GenBank/DDBJ whole genome shotgun (WGS) entry which is preliminary data.</text>
</comment>
<feature type="transmembrane region" description="Helical" evidence="1">
    <location>
        <begin position="70"/>
        <end position="87"/>
    </location>
</feature>
<dbReference type="RefSeq" id="WP_060408008.1">
    <property type="nucleotide sequence ID" value="NZ_CABMLT010000011.1"/>
</dbReference>
<dbReference type="PANTHER" id="PTHR37312">
    <property type="entry name" value="MEMBRANE-BOUND ACYLTRANSFERASE YKRP-RELATED"/>
    <property type="match status" value="1"/>
</dbReference>
<feature type="transmembrane region" description="Helical" evidence="1">
    <location>
        <begin position="128"/>
        <end position="145"/>
    </location>
</feature>
<dbReference type="Proteomes" id="UP000448877">
    <property type="component" value="Unassembled WGS sequence"/>
</dbReference>
<feature type="transmembrane region" description="Helical" evidence="1">
    <location>
        <begin position="293"/>
        <end position="312"/>
    </location>
</feature>
<sequence>MKADKIHIYRFDNIKVFLMILVIIAHTLINSYGDKGMEYIRFFCLCYTMPLFTFISGYLSKREQHFKKNIIYLLLPCFVFTVINDLVEELVNPNYVFNWRQPGFAMWYLWVLFVFRVVLPYLIRVKYILLLSFILSWLVGFVPFVGTNYSLSRLCCFLPYFLLGYMVANDNFYSLRYKMLIKNTPPRAACLVLFLAFVAWSCVILLRPGLTFATAFNYGYGGNIIGLILRIALQITIIVTGCCVLKIFPERKFFYTKFGERTLSVYLLHGLVVLPFAYLVFPSFGNATLIEKILMIILPTSCCILLFSDKVYMFMGCILKRK</sequence>
<reference evidence="3 4" key="1">
    <citation type="journal article" date="2019" name="Nat. Med.">
        <title>A library of human gut bacterial isolates paired with longitudinal multiomics data enables mechanistic microbiome research.</title>
        <authorList>
            <person name="Poyet M."/>
            <person name="Groussin M."/>
            <person name="Gibbons S.M."/>
            <person name="Avila-Pacheco J."/>
            <person name="Jiang X."/>
            <person name="Kearney S.M."/>
            <person name="Perrotta A.R."/>
            <person name="Berdy B."/>
            <person name="Zhao S."/>
            <person name="Lieberman T.D."/>
            <person name="Swanson P.K."/>
            <person name="Smith M."/>
            <person name="Roesemann S."/>
            <person name="Alexander J.E."/>
            <person name="Rich S.A."/>
            <person name="Livny J."/>
            <person name="Vlamakis H."/>
            <person name="Clish C."/>
            <person name="Bullock K."/>
            <person name="Deik A."/>
            <person name="Scott J."/>
            <person name="Pierce K.A."/>
            <person name="Xavier R.J."/>
            <person name="Alm E.J."/>
        </authorList>
    </citation>
    <scope>NUCLEOTIDE SEQUENCE [LARGE SCALE GENOMIC DNA]</scope>
    <source>
        <strain evidence="3 4">BIOML-A6</strain>
    </source>
</reference>
<proteinExistence type="predicted"/>
<feature type="transmembrane region" description="Helical" evidence="1">
    <location>
        <begin position="263"/>
        <end position="281"/>
    </location>
</feature>
<feature type="transmembrane region" description="Helical" evidence="1">
    <location>
        <begin position="227"/>
        <end position="248"/>
    </location>
</feature>
<keyword evidence="3" id="KW-0012">Acyltransferase</keyword>
<feature type="domain" description="Acyltransferase 3" evidence="2">
    <location>
        <begin position="9"/>
        <end position="306"/>
    </location>
</feature>
<keyword evidence="3" id="KW-0808">Transferase</keyword>
<dbReference type="InterPro" id="IPR052734">
    <property type="entry name" value="Nod_factor_acetyltransferase"/>
</dbReference>
<feature type="transmembrane region" description="Helical" evidence="1">
    <location>
        <begin position="188"/>
        <end position="207"/>
    </location>
</feature>